<dbReference type="FunFam" id="1.25.40.10:FF:000640">
    <property type="entry name" value="Tetratricopeptide repeat (TPR)-like superfamily protein"/>
    <property type="match status" value="1"/>
</dbReference>
<sequence length="441" mass="47112">MTTPPLSTISTHHRAPPPWPPSKNATNPRMEIRCGVLAPPAGQALQTAAAAPGPRSTSCPPNRVPSSDVNLQIQRLCRAGDLAEAVRLLGSDGVDVRGYCAAIQLCGEERSLEAGRRAHAVVRASGGGTGGIGSVLGKRLVLMYLKCGDLGSARGAFDEMPPQVADVRVWTSLMSAYAKAGDFGEGVLLFRQMHCCGVGPDAHAVSCVLKCIASLGSIMDGEVVHGLLAKLGLGAECAVANALIALYSRCGWMEDAMQVFESMHPRDAISWNSMISGCFSNGWHGRAVDLFSKMWSEGLEISSVTMVSVLPACAELGYDLVGKVVHGYSVKSGLLWELQSLEGGIDDVLGSKLVFLYVKCGDMASARRVFDVMSSKSNLHVWNLLIGGYAKAGEFQESLLLFEQMHGLGITPDEHTISCQDLYHCRLRSTAVCMCPRSRRC</sequence>
<protein>
    <recommendedName>
        <fullName evidence="6">Pentacotripeptide-repeat region of PRORP domain-containing protein</fullName>
    </recommendedName>
</protein>
<gene>
    <name evidence="5" type="ORF">PAHAL_6G259900</name>
</gene>
<dbReference type="NCBIfam" id="TIGR00756">
    <property type="entry name" value="PPR"/>
    <property type="match status" value="4"/>
</dbReference>
<reference evidence="5" key="1">
    <citation type="submission" date="2018-04" db="EMBL/GenBank/DDBJ databases">
        <title>WGS assembly of Panicum hallii.</title>
        <authorList>
            <person name="Lovell J."/>
            <person name="Jenkins J."/>
            <person name="Lowry D."/>
            <person name="Mamidi S."/>
            <person name="Sreedasyam A."/>
            <person name="Weng X."/>
            <person name="Barry K."/>
            <person name="Bonette J."/>
            <person name="Campitelli B."/>
            <person name="Daum C."/>
            <person name="Gordon S."/>
            <person name="Gould B."/>
            <person name="Lipzen A."/>
            <person name="Macqueen A."/>
            <person name="Palacio-Mejia J."/>
            <person name="Plott C."/>
            <person name="Shakirov E."/>
            <person name="Shu S."/>
            <person name="Yoshinaga Y."/>
            <person name="Zane M."/>
            <person name="Rokhsar D."/>
            <person name="Grimwood J."/>
            <person name="Schmutz J."/>
            <person name="Juenger T."/>
        </authorList>
    </citation>
    <scope>NUCLEOTIDE SEQUENCE [LARGE SCALE GENOMIC DNA]</scope>
    <source>
        <strain evidence="5">FIL2</strain>
    </source>
</reference>
<feature type="repeat" description="PPR" evidence="3">
    <location>
        <begin position="166"/>
        <end position="200"/>
    </location>
</feature>
<feature type="compositionally biased region" description="Polar residues" evidence="4">
    <location>
        <begin position="1"/>
        <end position="10"/>
    </location>
</feature>
<evidence type="ECO:0000256" key="2">
    <source>
        <dbReference type="ARBA" id="ARBA00022946"/>
    </source>
</evidence>
<dbReference type="EMBL" id="CM008051">
    <property type="protein sequence ID" value="PVH37158.1"/>
    <property type="molecule type" value="Genomic_DNA"/>
</dbReference>
<keyword evidence="2" id="KW-0809">Transit peptide</keyword>
<dbReference type="GO" id="GO:0003723">
    <property type="term" value="F:RNA binding"/>
    <property type="evidence" value="ECO:0007669"/>
    <property type="project" value="InterPro"/>
</dbReference>
<keyword evidence="1" id="KW-0677">Repeat</keyword>
<dbReference type="AlphaFoldDB" id="A0A2T8IHJ8"/>
<dbReference type="Gene3D" id="1.25.40.10">
    <property type="entry name" value="Tetratricopeptide repeat domain"/>
    <property type="match status" value="3"/>
</dbReference>
<dbReference type="Pfam" id="PF01535">
    <property type="entry name" value="PPR"/>
    <property type="match status" value="2"/>
</dbReference>
<dbReference type="InterPro" id="IPR046960">
    <property type="entry name" value="PPR_At4g14850-like_plant"/>
</dbReference>
<evidence type="ECO:0000256" key="1">
    <source>
        <dbReference type="ARBA" id="ARBA00022737"/>
    </source>
</evidence>
<dbReference type="InterPro" id="IPR011990">
    <property type="entry name" value="TPR-like_helical_dom_sf"/>
</dbReference>
<feature type="region of interest" description="Disordered" evidence="4">
    <location>
        <begin position="1"/>
        <end position="27"/>
    </location>
</feature>
<evidence type="ECO:0008006" key="6">
    <source>
        <dbReference type="Google" id="ProtNLM"/>
    </source>
</evidence>
<proteinExistence type="predicted"/>
<organism evidence="5">
    <name type="scientific">Panicum hallii</name>
    <dbReference type="NCBI Taxonomy" id="206008"/>
    <lineage>
        <taxon>Eukaryota</taxon>
        <taxon>Viridiplantae</taxon>
        <taxon>Streptophyta</taxon>
        <taxon>Embryophyta</taxon>
        <taxon>Tracheophyta</taxon>
        <taxon>Spermatophyta</taxon>
        <taxon>Magnoliopsida</taxon>
        <taxon>Liliopsida</taxon>
        <taxon>Poales</taxon>
        <taxon>Poaceae</taxon>
        <taxon>PACMAD clade</taxon>
        <taxon>Panicoideae</taxon>
        <taxon>Panicodae</taxon>
        <taxon>Paniceae</taxon>
        <taxon>Panicinae</taxon>
        <taxon>Panicum</taxon>
        <taxon>Panicum sect. Panicum</taxon>
    </lineage>
</organism>
<dbReference type="Pfam" id="PF13041">
    <property type="entry name" value="PPR_2"/>
    <property type="match status" value="2"/>
</dbReference>
<accession>A0A2T8IHJ8</accession>
<feature type="repeat" description="PPR" evidence="3">
    <location>
        <begin position="267"/>
        <end position="301"/>
    </location>
</feature>
<feature type="repeat" description="PPR" evidence="3">
    <location>
        <begin position="378"/>
        <end position="412"/>
    </location>
</feature>
<name>A0A2T8IHJ8_9POAL</name>
<dbReference type="PANTHER" id="PTHR47926:SF533">
    <property type="entry name" value="DYW DOMAIN-CONTAINING PROTEIN"/>
    <property type="match status" value="1"/>
</dbReference>
<dbReference type="InterPro" id="IPR002885">
    <property type="entry name" value="PPR_rpt"/>
</dbReference>
<evidence type="ECO:0000313" key="5">
    <source>
        <dbReference type="EMBL" id="PVH37158.1"/>
    </source>
</evidence>
<evidence type="ECO:0000256" key="4">
    <source>
        <dbReference type="SAM" id="MobiDB-lite"/>
    </source>
</evidence>
<dbReference type="PANTHER" id="PTHR47926">
    <property type="entry name" value="PENTATRICOPEPTIDE REPEAT-CONTAINING PROTEIN"/>
    <property type="match status" value="1"/>
</dbReference>
<dbReference type="PROSITE" id="PS51375">
    <property type="entry name" value="PPR"/>
    <property type="match status" value="3"/>
</dbReference>
<dbReference type="GO" id="GO:0009451">
    <property type="term" value="P:RNA modification"/>
    <property type="evidence" value="ECO:0007669"/>
    <property type="project" value="InterPro"/>
</dbReference>
<evidence type="ECO:0000256" key="3">
    <source>
        <dbReference type="PROSITE-ProRule" id="PRU00708"/>
    </source>
</evidence>
<dbReference type="Proteomes" id="UP000243499">
    <property type="component" value="Chromosome 6"/>
</dbReference>
<dbReference type="Gramene" id="PVH37158">
    <property type="protein sequence ID" value="PVH37158"/>
    <property type="gene ID" value="PAHAL_6G259900"/>
</dbReference>